<dbReference type="EMBL" id="QUQM01000003">
    <property type="protein sequence ID" value="KAA8649335.1"/>
    <property type="molecule type" value="Genomic_DNA"/>
</dbReference>
<comment type="caution">
    <text evidence="1">The sequence shown here is derived from an EMBL/GenBank/DDBJ whole genome shotgun (WGS) entry which is preliminary data.</text>
</comment>
<sequence length="453" mass="53404">MSSSLGQLGRIPPELRLIIWEWLLSRGSARFLETSQDLYQEISDRLYDTFDIHISPLWEAPWVDIRCKRLRLRWHAKESDDPMLKKFSSIPYKKTRLAVHIWPPDPDDPGQIILLWQRVQSIVEVFNASKSRKRISIYLRTHDKRDWQKDGKTVESIPYPHLQNRRPDFNIVFLPFCCLRNIKALDVYPDSKTMDEAADWGLINYGRGYILNQGYNDCDHSRDPAYQDLVRVFDNIDALITDTDFFLDTQMDTLSGRTAPMLRLARFAKWFYPSDPSVSSYEKRHLQIIREYKDIISRHDPLLEKTLHRLDALDTFHVGVCGPNWPKMSDRQYIDLWYQTYPNGIPRLFKQQLLEEQQKVGHASFPYLTVNRRFFRAAISHHLARNWGASARWRDRRFEAKWCADCRNTGFRDGCDRSCEALDPLNLSSGDGNDDNSECHLECCDPEYPYRYP</sequence>
<proteinExistence type="predicted"/>
<evidence type="ECO:0000313" key="1">
    <source>
        <dbReference type="EMBL" id="KAA8649335.1"/>
    </source>
</evidence>
<evidence type="ECO:0000313" key="2">
    <source>
        <dbReference type="Proteomes" id="UP000324241"/>
    </source>
</evidence>
<dbReference type="RefSeq" id="XP_033428696.1">
    <property type="nucleotide sequence ID" value="XM_033569890.1"/>
</dbReference>
<dbReference type="VEuPathDB" id="FungiDB:EYZ11_010671"/>
<name>A0A5M9MQJ7_9EURO</name>
<protein>
    <submittedName>
        <fullName evidence="1">Uncharacterized protein</fullName>
    </submittedName>
</protein>
<dbReference type="OrthoDB" id="3940621at2759"/>
<accession>A0A5M9MQJ7</accession>
<reference evidence="1 2" key="1">
    <citation type="submission" date="2019-08" db="EMBL/GenBank/DDBJ databases">
        <title>The genome sequence of a newly discovered highly antifungal drug resistant Aspergillus species, Aspergillus tanneri NIH 1004.</title>
        <authorList>
            <person name="Mounaud S."/>
            <person name="Singh I."/>
            <person name="Joardar V."/>
            <person name="Pakala S."/>
            <person name="Pakala S."/>
            <person name="Venepally P."/>
            <person name="Chung J.K."/>
            <person name="Losada L."/>
            <person name="Nierman W.C."/>
        </authorList>
    </citation>
    <scope>NUCLEOTIDE SEQUENCE [LARGE SCALE GENOMIC DNA]</scope>
    <source>
        <strain evidence="1 2">NIH1004</strain>
    </source>
</reference>
<dbReference type="AlphaFoldDB" id="A0A5M9MQJ7"/>
<gene>
    <name evidence="1" type="ORF">ATNIH1004_005236</name>
</gene>
<organism evidence="1 2">
    <name type="scientific">Aspergillus tanneri</name>
    <dbReference type="NCBI Taxonomy" id="1220188"/>
    <lineage>
        <taxon>Eukaryota</taxon>
        <taxon>Fungi</taxon>
        <taxon>Dikarya</taxon>
        <taxon>Ascomycota</taxon>
        <taxon>Pezizomycotina</taxon>
        <taxon>Eurotiomycetes</taxon>
        <taxon>Eurotiomycetidae</taxon>
        <taxon>Eurotiales</taxon>
        <taxon>Aspergillaceae</taxon>
        <taxon>Aspergillus</taxon>
        <taxon>Aspergillus subgen. Circumdati</taxon>
    </lineage>
</organism>
<dbReference type="Proteomes" id="UP000324241">
    <property type="component" value="Unassembled WGS sequence"/>
</dbReference>
<dbReference type="GeneID" id="54327938"/>